<dbReference type="OrthoDB" id="6142716at2759"/>
<gene>
    <name evidence="3" type="primary">LOC111111703</name>
</gene>
<dbReference type="KEGG" id="cvn:111111703"/>
<dbReference type="Pfam" id="PF21056">
    <property type="entry name" value="ZSWIM1-3_RNaseH-like"/>
    <property type="match status" value="1"/>
</dbReference>
<dbReference type="RefSeq" id="XP_022304538.1">
    <property type="nucleotide sequence ID" value="XM_022448830.1"/>
</dbReference>
<protein>
    <submittedName>
        <fullName evidence="3">Uncharacterized protein LOC111111703</fullName>
    </submittedName>
</protein>
<feature type="domain" description="ZSWIM1/3 RNaseH-like" evidence="1">
    <location>
        <begin position="301"/>
        <end position="399"/>
    </location>
</feature>
<dbReference type="Proteomes" id="UP000694844">
    <property type="component" value="Chromosome 9"/>
</dbReference>
<reference evidence="3" key="1">
    <citation type="submission" date="2025-08" db="UniProtKB">
        <authorList>
            <consortium name="RefSeq"/>
        </authorList>
    </citation>
    <scope>IDENTIFICATION</scope>
    <source>
        <tissue evidence="3">Whole sample</tissue>
    </source>
</reference>
<dbReference type="PANTHER" id="PTHR47456:SF1">
    <property type="entry name" value="PHD-TYPE DOMAIN-CONTAINING PROTEIN"/>
    <property type="match status" value="1"/>
</dbReference>
<dbReference type="InterPro" id="IPR029309">
    <property type="entry name" value="CaRF"/>
</dbReference>
<dbReference type="GeneID" id="111111703"/>
<dbReference type="PANTHER" id="PTHR47456">
    <property type="entry name" value="PHD-TYPE DOMAIN-CONTAINING PROTEIN"/>
    <property type="match status" value="1"/>
</dbReference>
<dbReference type="GO" id="GO:0003700">
    <property type="term" value="F:DNA-binding transcription factor activity"/>
    <property type="evidence" value="ECO:0007669"/>
    <property type="project" value="InterPro"/>
</dbReference>
<dbReference type="Pfam" id="PF15299">
    <property type="entry name" value="ALS2CR8"/>
    <property type="match status" value="1"/>
</dbReference>
<dbReference type="AlphaFoldDB" id="A0A8B8BMI7"/>
<evidence type="ECO:0000313" key="3">
    <source>
        <dbReference type="RefSeq" id="XP_022304538.1"/>
    </source>
</evidence>
<dbReference type="InterPro" id="IPR048324">
    <property type="entry name" value="ZSWIM1-3_RNaseH-like"/>
</dbReference>
<proteinExistence type="predicted"/>
<sequence>MEMTYNERRHVVVKSVEEAEKLVTQFEIETVTKYTIFRRNKEFTKDLDCSQSHKVHWEDVSGQEVQIPYDGIPFIICGYDVRECQFGPDRNLKKKKTYQMEKTKETDQDHSYMVKTRTLLQNTKKLNCTARIYMRKIYKFPDYKILDHDSAWRRKQHSQQLKQALFSKKEMGMKLEFHIFFPGKNDHTNHLTGQLAGISLPVDTTIKQKVRVLMDDGVSKVAEMKRHLHSYSKNELGITKKTRRFFPSDKDIRNIMGSHKDQTQFSKDDKENLKQMIDDFSNANENDKFHLEISENEEFLFVAQTESQKRLLNIYGQEICLLDATYNTTQYNLPAFFVCVNTNVGYSTVGCFITADEKKESIMKGLHYLKEWNENWHPEFFMTDFDTSEISAIEETFPAKLWVSCLSL</sequence>
<name>A0A8B8BMI7_CRAVI</name>
<accession>A0A8B8BMI7</accession>
<organism evidence="2 3">
    <name type="scientific">Crassostrea virginica</name>
    <name type="common">Eastern oyster</name>
    <dbReference type="NCBI Taxonomy" id="6565"/>
    <lineage>
        <taxon>Eukaryota</taxon>
        <taxon>Metazoa</taxon>
        <taxon>Spiralia</taxon>
        <taxon>Lophotrochozoa</taxon>
        <taxon>Mollusca</taxon>
        <taxon>Bivalvia</taxon>
        <taxon>Autobranchia</taxon>
        <taxon>Pteriomorphia</taxon>
        <taxon>Ostreida</taxon>
        <taxon>Ostreoidea</taxon>
        <taxon>Ostreidae</taxon>
        <taxon>Crassostrea</taxon>
    </lineage>
</organism>
<keyword evidence="2" id="KW-1185">Reference proteome</keyword>
<evidence type="ECO:0000259" key="1">
    <source>
        <dbReference type="Pfam" id="PF21056"/>
    </source>
</evidence>
<evidence type="ECO:0000313" key="2">
    <source>
        <dbReference type="Proteomes" id="UP000694844"/>
    </source>
</evidence>